<dbReference type="Pfam" id="PF00651">
    <property type="entry name" value="BTB"/>
    <property type="match status" value="1"/>
</dbReference>
<dbReference type="InterPro" id="IPR002083">
    <property type="entry name" value="MATH/TRAF_dom"/>
</dbReference>
<protein>
    <recommendedName>
        <fullName evidence="2">BTB domain-containing protein</fullName>
    </recommendedName>
</protein>
<organism evidence="3 4">
    <name type="scientific">Microthlaspi erraticum</name>
    <dbReference type="NCBI Taxonomy" id="1685480"/>
    <lineage>
        <taxon>Eukaryota</taxon>
        <taxon>Viridiplantae</taxon>
        <taxon>Streptophyta</taxon>
        <taxon>Embryophyta</taxon>
        <taxon>Tracheophyta</taxon>
        <taxon>Spermatophyta</taxon>
        <taxon>Magnoliopsida</taxon>
        <taxon>eudicotyledons</taxon>
        <taxon>Gunneridae</taxon>
        <taxon>Pentapetalae</taxon>
        <taxon>rosids</taxon>
        <taxon>malvids</taxon>
        <taxon>Brassicales</taxon>
        <taxon>Brassicaceae</taxon>
        <taxon>Coluteocarpeae</taxon>
        <taxon>Microthlaspi</taxon>
    </lineage>
</organism>
<dbReference type="InterPro" id="IPR045005">
    <property type="entry name" value="BPM1-6"/>
</dbReference>
<comment type="caution">
    <text evidence="3">The sequence shown here is derived from an EMBL/GenBank/DDBJ whole genome shotgun (WGS) entry which is preliminary data.</text>
</comment>
<dbReference type="InterPro" id="IPR000210">
    <property type="entry name" value="BTB/POZ_dom"/>
</dbReference>
<reference evidence="3" key="1">
    <citation type="submission" date="2020-01" db="EMBL/GenBank/DDBJ databases">
        <authorList>
            <person name="Mishra B."/>
        </authorList>
    </citation>
    <scope>NUCLEOTIDE SEQUENCE [LARGE SCALE GENOMIC DNA]</scope>
</reference>
<accession>A0A6D2JGL5</accession>
<dbReference type="PANTHER" id="PTHR26379">
    <property type="entry name" value="BTB/POZ AND MATH DOMAIN-CONTAINING PROTEIN 1"/>
    <property type="match status" value="1"/>
</dbReference>
<keyword evidence="4" id="KW-1185">Reference proteome</keyword>
<dbReference type="SUPFAM" id="SSF54695">
    <property type="entry name" value="POZ domain"/>
    <property type="match status" value="1"/>
</dbReference>
<evidence type="ECO:0000259" key="2">
    <source>
        <dbReference type="PROSITE" id="PS50097"/>
    </source>
</evidence>
<dbReference type="Gene3D" id="3.30.710.10">
    <property type="entry name" value="Potassium Channel Kv1.1, Chain A"/>
    <property type="match status" value="1"/>
</dbReference>
<dbReference type="UniPathway" id="UPA00143"/>
<gene>
    <name evidence="3" type="ORF">MERR_LOCUS26312</name>
</gene>
<dbReference type="CDD" id="cd00121">
    <property type="entry name" value="MATH"/>
    <property type="match status" value="1"/>
</dbReference>
<proteinExistence type="predicted"/>
<dbReference type="PANTHER" id="PTHR26379:SF466">
    <property type="entry name" value="BTB_POZ AND MATH DOMAIN-CONTAINING PROTEIN 4"/>
    <property type="match status" value="1"/>
</dbReference>
<feature type="domain" description="BTB" evidence="2">
    <location>
        <begin position="160"/>
        <end position="237"/>
    </location>
</feature>
<evidence type="ECO:0000313" key="4">
    <source>
        <dbReference type="Proteomes" id="UP000467841"/>
    </source>
</evidence>
<dbReference type="EMBL" id="CACVBM020001206">
    <property type="protein sequence ID" value="CAA7039077.1"/>
    <property type="molecule type" value="Genomic_DNA"/>
</dbReference>
<dbReference type="InterPro" id="IPR011333">
    <property type="entry name" value="SKP1/BTB/POZ_sf"/>
</dbReference>
<dbReference type="OrthoDB" id="6359816at2759"/>
<evidence type="ECO:0000256" key="1">
    <source>
        <dbReference type="ARBA" id="ARBA00004906"/>
    </source>
</evidence>
<dbReference type="SUPFAM" id="SSF49599">
    <property type="entry name" value="TRAF domain-like"/>
    <property type="match status" value="1"/>
</dbReference>
<sequence length="237" mass="27318">MEEASTSTLWKPTVVRKTMAKQLTGKEEDLREVLQKQNQCGETALYVAAEYGDTEVVSELRPKLGMGSILFTPEQWIGGRDNESTLSDSETRLLQWRLLLHFCGKGKHKVHSHFDPAVLIPLSPYTLKYRRSIWGYKRSFRRKMLEEYDFLKNDCLKINCTVGVVVSEIHCPRLHSFHVRAHRLVLAARSPVFESEFDGVEEDRDIEALLHYIYKDALIEDAESSSFSLLRLPSPLY</sequence>
<dbReference type="Proteomes" id="UP000467841">
    <property type="component" value="Unassembled WGS sequence"/>
</dbReference>
<dbReference type="GO" id="GO:0016567">
    <property type="term" value="P:protein ubiquitination"/>
    <property type="evidence" value="ECO:0007669"/>
    <property type="project" value="UniProtKB-UniPathway"/>
</dbReference>
<name>A0A6D2JGL5_9BRAS</name>
<comment type="pathway">
    <text evidence="1">Protein modification; protein ubiquitination.</text>
</comment>
<dbReference type="AlphaFoldDB" id="A0A6D2JGL5"/>
<dbReference type="PROSITE" id="PS50097">
    <property type="entry name" value="BTB"/>
    <property type="match status" value="1"/>
</dbReference>
<evidence type="ECO:0000313" key="3">
    <source>
        <dbReference type="EMBL" id="CAA7039077.1"/>
    </source>
</evidence>